<keyword evidence="1" id="KW-0004">4Fe-4S</keyword>
<dbReference type="OrthoDB" id="9759982at2"/>
<evidence type="ECO:0000256" key="4">
    <source>
        <dbReference type="ARBA" id="ARBA00023004"/>
    </source>
</evidence>
<evidence type="ECO:0000256" key="3">
    <source>
        <dbReference type="ARBA" id="ARBA00023002"/>
    </source>
</evidence>
<proteinExistence type="predicted"/>
<organism evidence="6 7">
    <name type="scientific">Paenibacillus hemerocallicola</name>
    <dbReference type="NCBI Taxonomy" id="1172614"/>
    <lineage>
        <taxon>Bacteria</taxon>
        <taxon>Bacillati</taxon>
        <taxon>Bacillota</taxon>
        <taxon>Bacilli</taxon>
        <taxon>Bacillales</taxon>
        <taxon>Paenibacillaceae</taxon>
        <taxon>Paenibacillus</taxon>
    </lineage>
</organism>
<accession>A0A5C4T3N5</accession>
<dbReference type="EMBL" id="VDCQ01000039">
    <property type="protein sequence ID" value="TNJ63682.1"/>
    <property type="molecule type" value="Genomic_DNA"/>
</dbReference>
<dbReference type="GO" id="GO:0051539">
    <property type="term" value="F:4 iron, 4 sulfur cluster binding"/>
    <property type="evidence" value="ECO:0007669"/>
    <property type="project" value="UniProtKB-KW"/>
</dbReference>
<dbReference type="AlphaFoldDB" id="A0A5C4T3N5"/>
<dbReference type="SUPFAM" id="SSF51905">
    <property type="entry name" value="FAD/NAD(P)-binding domain"/>
    <property type="match status" value="1"/>
</dbReference>
<keyword evidence="2" id="KW-0479">Metal-binding</keyword>
<name>A0A5C4T3N5_9BACL</name>
<protein>
    <submittedName>
        <fullName evidence="6">FAD-dependent oxidoreductase</fullName>
    </submittedName>
</protein>
<dbReference type="Gene3D" id="3.50.50.60">
    <property type="entry name" value="FAD/NAD(P)-binding domain"/>
    <property type="match status" value="1"/>
</dbReference>
<dbReference type="PANTHER" id="PTHR43498">
    <property type="entry name" value="FERREDOXIN:COB-COM HETERODISULFIDE REDUCTASE SUBUNIT A"/>
    <property type="match status" value="1"/>
</dbReference>
<dbReference type="Pfam" id="PF12831">
    <property type="entry name" value="FAD_oxidored"/>
    <property type="match status" value="1"/>
</dbReference>
<gene>
    <name evidence="6" type="ORF">FE784_24130</name>
</gene>
<dbReference type="InterPro" id="IPR039650">
    <property type="entry name" value="HdrA-like"/>
</dbReference>
<dbReference type="InterPro" id="IPR036188">
    <property type="entry name" value="FAD/NAD-bd_sf"/>
</dbReference>
<dbReference type="Proteomes" id="UP000307943">
    <property type="component" value="Unassembled WGS sequence"/>
</dbReference>
<dbReference type="GO" id="GO:0046872">
    <property type="term" value="F:metal ion binding"/>
    <property type="evidence" value="ECO:0007669"/>
    <property type="project" value="UniProtKB-KW"/>
</dbReference>
<keyword evidence="4" id="KW-0408">Iron</keyword>
<reference evidence="6 7" key="1">
    <citation type="submission" date="2019-05" db="EMBL/GenBank/DDBJ databases">
        <title>We sequenced the genome of Paenibacillus hemerocallicola KCTC 33185 for further insight into its adaptation and study the phylogeny of Paenibacillus.</title>
        <authorList>
            <person name="Narsing Rao M.P."/>
        </authorList>
    </citation>
    <scope>NUCLEOTIDE SEQUENCE [LARGE SCALE GENOMIC DNA]</scope>
    <source>
        <strain evidence="6 7">KCTC 33185</strain>
    </source>
</reference>
<dbReference type="PANTHER" id="PTHR43498:SF1">
    <property type="entry name" value="COB--COM HETERODISULFIDE REDUCTASE IRON-SULFUR SUBUNIT A"/>
    <property type="match status" value="1"/>
</dbReference>
<evidence type="ECO:0000256" key="2">
    <source>
        <dbReference type="ARBA" id="ARBA00022723"/>
    </source>
</evidence>
<dbReference type="GO" id="GO:0016491">
    <property type="term" value="F:oxidoreductase activity"/>
    <property type="evidence" value="ECO:0007669"/>
    <property type="project" value="UniProtKB-KW"/>
</dbReference>
<evidence type="ECO:0000256" key="1">
    <source>
        <dbReference type="ARBA" id="ARBA00022485"/>
    </source>
</evidence>
<dbReference type="RefSeq" id="WP_139604822.1">
    <property type="nucleotide sequence ID" value="NZ_VDCQ01000039.1"/>
</dbReference>
<evidence type="ECO:0000313" key="6">
    <source>
        <dbReference type="EMBL" id="TNJ63682.1"/>
    </source>
</evidence>
<keyword evidence="7" id="KW-1185">Reference proteome</keyword>
<sequence length="426" mass="45892">MQMIQEPGRALPVSEQWDVMVCGGGPAGVAAAIAAARGGAKTCLVEVHGCLGGIWTAGSLSYILDGRGKDGVLTELLSRLDRLNAREGYVCDVESTKLVLEQMCAEAGVRIRLHTRVVAALSDENKRLTHVITESKSGREAWAAGVFVDATGDGDLAARAGCSFAIGEEGTGATQPMSLIALVAGLDPETCGHLTKIEKQSRLNLLAEIRRGGLEPSYDSPGLWHIRNDLYILMANHEYRASALSALDITQATVNARQELHRIIDALRSLGGIWSHLRLVSTGAQIGVREGRRIQGRYEVTVDDVLMGKKHEDAVCRVRFGIDVHLPDPQRQDAFREHRARYAGKAQAYDIPLRALIARDVDGLLMAGRCISGDFLAHASYRVTGNAVALGQAAGTLAAASALQDTLPQDVPWEEVKPMLDMYSQV</sequence>
<evidence type="ECO:0000256" key="5">
    <source>
        <dbReference type="ARBA" id="ARBA00023014"/>
    </source>
</evidence>
<keyword evidence="3" id="KW-0560">Oxidoreductase</keyword>
<keyword evidence="5" id="KW-0411">Iron-sulfur</keyword>
<evidence type="ECO:0000313" key="7">
    <source>
        <dbReference type="Proteomes" id="UP000307943"/>
    </source>
</evidence>
<comment type="caution">
    <text evidence="6">The sequence shown here is derived from an EMBL/GenBank/DDBJ whole genome shotgun (WGS) entry which is preliminary data.</text>
</comment>